<feature type="region of interest" description="Disordered" evidence="1">
    <location>
        <begin position="314"/>
        <end position="344"/>
    </location>
</feature>
<proteinExistence type="predicted"/>
<feature type="compositionally biased region" description="Basic and acidic residues" evidence="1">
    <location>
        <begin position="314"/>
        <end position="325"/>
    </location>
</feature>
<protein>
    <submittedName>
        <fullName evidence="3">Phosphotransferase enzyme family-domain-containing protein</fullName>
    </submittedName>
</protein>
<dbReference type="PANTHER" id="PTHR21310">
    <property type="entry name" value="AMINOGLYCOSIDE PHOSPHOTRANSFERASE-RELATED-RELATED"/>
    <property type="match status" value="1"/>
</dbReference>
<dbReference type="OrthoDB" id="10003767at2759"/>
<keyword evidence="4" id="KW-1185">Reference proteome</keyword>
<dbReference type="InterPro" id="IPR002575">
    <property type="entry name" value="Aminoglycoside_PTrfase"/>
</dbReference>
<gene>
    <name evidence="3" type="ORF">B0I35DRAFT_443807</name>
</gene>
<dbReference type="PANTHER" id="PTHR21310:SF13">
    <property type="entry name" value="AMINOGLYCOSIDE PHOSPHOTRANSFERASE DOMAIN-CONTAINING PROTEIN"/>
    <property type="match status" value="1"/>
</dbReference>
<evidence type="ECO:0000313" key="4">
    <source>
        <dbReference type="Proteomes" id="UP000813444"/>
    </source>
</evidence>
<reference evidence="3" key="1">
    <citation type="journal article" date="2021" name="Nat. Commun.">
        <title>Genetic determinants of endophytism in the Arabidopsis root mycobiome.</title>
        <authorList>
            <person name="Mesny F."/>
            <person name="Miyauchi S."/>
            <person name="Thiergart T."/>
            <person name="Pickel B."/>
            <person name="Atanasova L."/>
            <person name="Karlsson M."/>
            <person name="Huettel B."/>
            <person name="Barry K.W."/>
            <person name="Haridas S."/>
            <person name="Chen C."/>
            <person name="Bauer D."/>
            <person name="Andreopoulos W."/>
            <person name="Pangilinan J."/>
            <person name="LaButti K."/>
            <person name="Riley R."/>
            <person name="Lipzen A."/>
            <person name="Clum A."/>
            <person name="Drula E."/>
            <person name="Henrissat B."/>
            <person name="Kohler A."/>
            <person name="Grigoriev I.V."/>
            <person name="Martin F.M."/>
            <person name="Hacquard S."/>
        </authorList>
    </citation>
    <scope>NUCLEOTIDE SEQUENCE</scope>
    <source>
        <strain evidence="3">MPI-CAGE-CH-0235</strain>
    </source>
</reference>
<dbReference type="InterPro" id="IPR011009">
    <property type="entry name" value="Kinase-like_dom_sf"/>
</dbReference>
<dbReference type="Proteomes" id="UP000813444">
    <property type="component" value="Unassembled WGS sequence"/>
</dbReference>
<evidence type="ECO:0000256" key="1">
    <source>
        <dbReference type="SAM" id="MobiDB-lite"/>
    </source>
</evidence>
<dbReference type="Gene3D" id="3.90.1200.10">
    <property type="match status" value="1"/>
</dbReference>
<dbReference type="Pfam" id="PF01636">
    <property type="entry name" value="APH"/>
    <property type="match status" value="1"/>
</dbReference>
<dbReference type="EMBL" id="JAGPNK010000018">
    <property type="protein sequence ID" value="KAH7305448.1"/>
    <property type="molecule type" value="Genomic_DNA"/>
</dbReference>
<feature type="compositionally biased region" description="Acidic residues" evidence="1">
    <location>
        <begin position="326"/>
        <end position="344"/>
    </location>
</feature>
<organism evidence="3 4">
    <name type="scientific">Stachybotrys elegans</name>
    <dbReference type="NCBI Taxonomy" id="80388"/>
    <lineage>
        <taxon>Eukaryota</taxon>
        <taxon>Fungi</taxon>
        <taxon>Dikarya</taxon>
        <taxon>Ascomycota</taxon>
        <taxon>Pezizomycotina</taxon>
        <taxon>Sordariomycetes</taxon>
        <taxon>Hypocreomycetidae</taxon>
        <taxon>Hypocreales</taxon>
        <taxon>Stachybotryaceae</taxon>
        <taxon>Stachybotrys</taxon>
    </lineage>
</organism>
<comment type="caution">
    <text evidence="3">The sequence shown here is derived from an EMBL/GenBank/DDBJ whole genome shotgun (WGS) entry which is preliminary data.</text>
</comment>
<sequence>MSESLRDGVVWDDSGFECEPRWTSEPSLEAIKTVCQRTLQIEPDDCSVSFLAQGAFNKIFTVHDGQQHKSVMRVSLPVEPGDKTSGEVATLRWLEKSSSIPIPKVIAFDDARGSEIGFEWILMQLVPGTSASRPWRKLSMDTKAALVQKIASHHANMFNTSTFRGIGTLKQHTAATGVQWEPGKMVSRLFFWGDHWKYDIPRGPFRSSHDWLKSFISIILLDQKKAMDDAEDEEDRDDAEYNFRVAQALGDLLPKVFPSIQDPPERTVVWHDDLSLENIMVDQDGSLTGVIDWECVSAVPLWVATQMPKFLRGATREEEPRRDGYGDEDLDGVDAPDPEGDGLDNEGKNMLYWIHLMEYEQTQLRKVYSSYMSEHCAGWDAVVADSTLKLDFLGAIFRCADGFYLKRIEKWAELVSKGEFSRLVQ</sequence>
<dbReference type="InterPro" id="IPR051678">
    <property type="entry name" value="AGP_Transferase"/>
</dbReference>
<dbReference type="AlphaFoldDB" id="A0A8K0WKG9"/>
<name>A0A8K0WKG9_9HYPO</name>
<feature type="domain" description="Aminoglycoside phosphotransferase" evidence="2">
    <location>
        <begin position="48"/>
        <end position="297"/>
    </location>
</feature>
<dbReference type="SUPFAM" id="SSF56112">
    <property type="entry name" value="Protein kinase-like (PK-like)"/>
    <property type="match status" value="1"/>
</dbReference>
<accession>A0A8K0WKG9</accession>
<evidence type="ECO:0000313" key="3">
    <source>
        <dbReference type="EMBL" id="KAH7305448.1"/>
    </source>
</evidence>
<evidence type="ECO:0000259" key="2">
    <source>
        <dbReference type="Pfam" id="PF01636"/>
    </source>
</evidence>